<keyword evidence="2" id="KW-1185">Reference proteome</keyword>
<name>A0AAJ1TJB8_9BACL</name>
<proteinExistence type="predicted"/>
<reference evidence="1 2" key="1">
    <citation type="submission" date="2023-07" db="EMBL/GenBank/DDBJ databases">
        <title>Genomic Encyclopedia of Type Strains, Phase IV (KMG-IV): sequencing the most valuable type-strain genomes for metagenomic binning, comparative biology and taxonomic classification.</title>
        <authorList>
            <person name="Goeker M."/>
        </authorList>
    </citation>
    <scope>NUCLEOTIDE SEQUENCE [LARGE SCALE GENOMIC DNA]</scope>
    <source>
        <strain evidence="1 2">DSM 46876</strain>
    </source>
</reference>
<gene>
    <name evidence="1" type="ORF">J2Z48_001343</name>
</gene>
<organism evidence="1 2">
    <name type="scientific">Croceifilum oryzae</name>
    <dbReference type="NCBI Taxonomy" id="1553429"/>
    <lineage>
        <taxon>Bacteria</taxon>
        <taxon>Bacillati</taxon>
        <taxon>Bacillota</taxon>
        <taxon>Bacilli</taxon>
        <taxon>Bacillales</taxon>
        <taxon>Thermoactinomycetaceae</taxon>
        <taxon>Croceifilum</taxon>
    </lineage>
</organism>
<protein>
    <submittedName>
        <fullName evidence="1">Uncharacterized protein</fullName>
    </submittedName>
</protein>
<dbReference type="AlphaFoldDB" id="A0AAJ1TJB8"/>
<evidence type="ECO:0000313" key="2">
    <source>
        <dbReference type="Proteomes" id="UP001238450"/>
    </source>
</evidence>
<evidence type="ECO:0000313" key="1">
    <source>
        <dbReference type="EMBL" id="MDQ0417171.1"/>
    </source>
</evidence>
<dbReference type="EMBL" id="JAUSUV010000005">
    <property type="protein sequence ID" value="MDQ0417171.1"/>
    <property type="molecule type" value="Genomic_DNA"/>
</dbReference>
<dbReference type="Proteomes" id="UP001238450">
    <property type="component" value="Unassembled WGS sequence"/>
</dbReference>
<accession>A0AAJ1TJB8</accession>
<sequence>MKNGSVGYMKYFVMMLLTVMIVASPISSVSVLAAPDYTDLAYRWAPVHYQDTDDTDADADYITAMNYDGDWVMNNNWEHQDDDASRLKGSVTYSVTETQSHYFLIYTFYHPRDWVDYPDFGLDTHENDAEGAMMIVRKDGTPHGKLEGMVTVYHNDFYSYTPAGSQLTDGKENIDGSIRMVDYGGVSRPTTYQDAKGHGIYNWNGKNFPGGDGVVYYPDRQTSEAPSSGNDRSVKYTLVNTFAPGGLWDHRFDPDTFASWGTFKGDNGKDNAANTAWKWNDSNDGPVEAGEMATDPVHLMEVYFGNLGSYSRTYVYNGYR</sequence>
<dbReference type="RefSeq" id="WP_307252011.1">
    <property type="nucleotide sequence ID" value="NZ_JAUSUV010000005.1"/>
</dbReference>
<comment type="caution">
    <text evidence="1">The sequence shown here is derived from an EMBL/GenBank/DDBJ whole genome shotgun (WGS) entry which is preliminary data.</text>
</comment>